<name>A6HE66_RAT</name>
<gene>
    <name evidence="2" type="ORF">rCG_34452</name>
</gene>
<feature type="compositionally biased region" description="Basic residues" evidence="1">
    <location>
        <begin position="54"/>
        <end position="70"/>
    </location>
</feature>
<evidence type="ECO:0000313" key="2">
    <source>
        <dbReference type="EMBL" id="EDM04321.1"/>
    </source>
</evidence>
<protein>
    <submittedName>
        <fullName evidence="2">RCG34452, isoform CRA_b</fullName>
    </submittedName>
</protein>
<sequence>MPGRRIAPNRRDGASRYCAGADCRLTRANDSFGIPCKAAGEADGLPTLRDTAHGRARTHPRGNRRAFRFR</sequence>
<evidence type="ECO:0000256" key="1">
    <source>
        <dbReference type="SAM" id="MobiDB-lite"/>
    </source>
</evidence>
<evidence type="ECO:0000313" key="3">
    <source>
        <dbReference type="Proteomes" id="UP000234681"/>
    </source>
</evidence>
<reference evidence="2 3" key="1">
    <citation type="submission" date="2005-07" db="EMBL/GenBank/DDBJ databases">
        <authorList>
            <person name="Mural R.J."/>
            <person name="Li P.W."/>
            <person name="Adams M.D."/>
            <person name="Amanatides P.G."/>
            <person name="Baden-Tillson H."/>
            <person name="Barnstead M."/>
            <person name="Chin S.H."/>
            <person name="Dew I."/>
            <person name="Evans C.A."/>
            <person name="Ferriera S."/>
            <person name="Flanigan M."/>
            <person name="Fosler C."/>
            <person name="Glodek A."/>
            <person name="Gu Z."/>
            <person name="Holt R.A."/>
            <person name="Jennings D."/>
            <person name="Kraft C.L."/>
            <person name="Lu F."/>
            <person name="Nguyen T."/>
            <person name="Nusskern D.R."/>
            <person name="Pfannkoch C.M."/>
            <person name="Sitter C."/>
            <person name="Sutton G.G."/>
            <person name="Venter J.C."/>
            <person name="Wang Z."/>
            <person name="Woodage T."/>
            <person name="Zheng X.H."/>
            <person name="Zhong F."/>
        </authorList>
    </citation>
    <scope>NUCLEOTIDE SEQUENCE [LARGE SCALE GENOMIC DNA]</scope>
    <source>
        <strain>BN</strain>
        <strain evidence="3">Sprague-Dawley</strain>
    </source>
</reference>
<dbReference type="Proteomes" id="UP000234681">
    <property type="component" value="Chromosome 10"/>
</dbReference>
<proteinExistence type="predicted"/>
<accession>A6HE66</accession>
<organism evidence="2 3">
    <name type="scientific">Rattus norvegicus</name>
    <name type="common">Rat</name>
    <dbReference type="NCBI Taxonomy" id="10116"/>
    <lineage>
        <taxon>Eukaryota</taxon>
        <taxon>Metazoa</taxon>
        <taxon>Chordata</taxon>
        <taxon>Craniata</taxon>
        <taxon>Vertebrata</taxon>
        <taxon>Euteleostomi</taxon>
        <taxon>Mammalia</taxon>
        <taxon>Eutheria</taxon>
        <taxon>Euarchontoglires</taxon>
        <taxon>Glires</taxon>
        <taxon>Rodentia</taxon>
        <taxon>Myomorpha</taxon>
        <taxon>Muroidea</taxon>
        <taxon>Muridae</taxon>
        <taxon>Murinae</taxon>
        <taxon>Rattus</taxon>
    </lineage>
</organism>
<dbReference type="EMBL" id="CH473948">
    <property type="protein sequence ID" value="EDM04321.1"/>
    <property type="molecule type" value="Genomic_DNA"/>
</dbReference>
<dbReference type="AlphaFoldDB" id="A6HE66"/>
<feature type="region of interest" description="Disordered" evidence="1">
    <location>
        <begin position="43"/>
        <end position="70"/>
    </location>
</feature>